<dbReference type="EMBL" id="FO082277">
    <property type="protein sequence ID" value="CCO15230.1"/>
    <property type="molecule type" value="Genomic_DNA"/>
</dbReference>
<sequence>MLRAIARGSASSFSKKPRQGRALQEESDVQKLFLLTQFRERTMMMTRERNEREGEEEDSRARREAVAKEVLEASTKCSSAERKARVWRSVQTQLTTIGLDLMGRTGDISETNTTNKNTVKPSDGVENEEGVFLNGPASVGTVVSLYPGIVYAKEALRFLKGFPNVAKENAFLVARYDDTVVDAKPWEEERRRSSSERSSSGVVEGSSDSESSINSSGSSSWPGFPLREDLEKEKIVGALKKEWVEKLPPWLEKLSRPELHAKIKRACLDVSTDLLVQAGKHPIALAHKANHPPQGKTPNVMICMHDYDVEEGAKEALRMMNMDTEDSQKLERMKHFVRAAIPNVYLSNDIRDYERFDPAKSARNASFLKMVSSFAAGSVFEDPNEKAKDLNEAQMVDIVMKAAPTIALVATRDIEANEELFLDYRLSSHVERPDWYVPVDEEAEKRRWS</sequence>
<feature type="domain" description="SET" evidence="2">
    <location>
        <begin position="222"/>
        <end position="425"/>
    </location>
</feature>
<dbReference type="PROSITE" id="PS50280">
    <property type="entry name" value="SET"/>
    <property type="match status" value="1"/>
</dbReference>
<dbReference type="RefSeq" id="XP_007514990.1">
    <property type="nucleotide sequence ID" value="XM_007514928.1"/>
</dbReference>
<organism evidence="3 4">
    <name type="scientific">Bathycoccus prasinos</name>
    <dbReference type="NCBI Taxonomy" id="41875"/>
    <lineage>
        <taxon>Eukaryota</taxon>
        <taxon>Viridiplantae</taxon>
        <taxon>Chlorophyta</taxon>
        <taxon>Mamiellophyceae</taxon>
        <taxon>Mamiellales</taxon>
        <taxon>Bathycoccaceae</taxon>
        <taxon>Bathycoccus</taxon>
    </lineage>
</organism>
<feature type="region of interest" description="Disordered" evidence="1">
    <location>
        <begin position="186"/>
        <end position="222"/>
    </location>
</feature>
<protein>
    <recommendedName>
        <fullName evidence="2">SET domain-containing protein</fullName>
    </recommendedName>
</protein>
<dbReference type="Gene3D" id="2.170.270.10">
    <property type="entry name" value="SET domain"/>
    <property type="match status" value="1"/>
</dbReference>
<feature type="region of interest" description="Disordered" evidence="1">
    <location>
        <begin position="1"/>
        <end position="25"/>
    </location>
</feature>
<dbReference type="CDD" id="cd08161">
    <property type="entry name" value="SET"/>
    <property type="match status" value="1"/>
</dbReference>
<dbReference type="Proteomes" id="UP000198341">
    <property type="component" value="Chromosome 2"/>
</dbReference>
<dbReference type="InterPro" id="IPR046341">
    <property type="entry name" value="SET_dom_sf"/>
</dbReference>
<feature type="compositionally biased region" description="Basic and acidic residues" evidence="1">
    <location>
        <begin position="186"/>
        <end position="195"/>
    </location>
</feature>
<dbReference type="OrthoDB" id="442460at2759"/>
<dbReference type="SUPFAM" id="SSF82199">
    <property type="entry name" value="SET domain"/>
    <property type="match status" value="1"/>
</dbReference>
<evidence type="ECO:0000259" key="2">
    <source>
        <dbReference type="PROSITE" id="PS50280"/>
    </source>
</evidence>
<reference evidence="3 4" key="1">
    <citation type="submission" date="2011-10" db="EMBL/GenBank/DDBJ databases">
        <authorList>
            <person name="Genoscope - CEA"/>
        </authorList>
    </citation>
    <scope>NUCLEOTIDE SEQUENCE [LARGE SCALE GENOMIC DNA]</scope>
    <source>
        <strain evidence="3 4">RCC 1105</strain>
    </source>
</reference>
<evidence type="ECO:0000256" key="1">
    <source>
        <dbReference type="SAM" id="MobiDB-lite"/>
    </source>
</evidence>
<dbReference type="GeneID" id="19017338"/>
<name>K8ES28_9CHLO</name>
<proteinExistence type="predicted"/>
<gene>
    <name evidence="3" type="ORF">Bathy02g02250</name>
</gene>
<dbReference type="KEGG" id="bpg:Bathy02g02250"/>
<dbReference type="AlphaFoldDB" id="K8ES28"/>
<dbReference type="InterPro" id="IPR040415">
    <property type="entry name" value="SETD9"/>
</dbReference>
<accession>K8ES28</accession>
<dbReference type="InterPro" id="IPR001214">
    <property type="entry name" value="SET_dom"/>
</dbReference>
<evidence type="ECO:0000313" key="4">
    <source>
        <dbReference type="Proteomes" id="UP000198341"/>
    </source>
</evidence>
<feature type="compositionally biased region" description="Low complexity" evidence="1">
    <location>
        <begin position="196"/>
        <end position="220"/>
    </location>
</feature>
<evidence type="ECO:0000313" key="3">
    <source>
        <dbReference type="EMBL" id="CCO15230.1"/>
    </source>
</evidence>
<dbReference type="PANTHER" id="PTHR33524:SF1">
    <property type="entry name" value="SET DOMAIN-CONTAINING PROTEIN"/>
    <property type="match status" value="1"/>
</dbReference>
<dbReference type="eggNOG" id="ENOG502QWAW">
    <property type="taxonomic scope" value="Eukaryota"/>
</dbReference>
<dbReference type="PANTHER" id="PTHR33524">
    <property type="entry name" value="C5ORF35"/>
    <property type="match status" value="1"/>
</dbReference>
<keyword evidence="4" id="KW-1185">Reference proteome</keyword>